<proteinExistence type="predicted"/>
<protein>
    <submittedName>
        <fullName evidence="2">Uncharacterized protein</fullName>
    </submittedName>
</protein>
<accession>A0AAN8Y5I6</accession>
<keyword evidence="3" id="KW-1185">Reference proteome</keyword>
<evidence type="ECO:0000313" key="2">
    <source>
        <dbReference type="EMBL" id="KAK6777628.1"/>
    </source>
</evidence>
<sequence>MTCEPSVDNFRPPNQSQQGCLDQTNKTHHQSSSNSSYNSVNLRKMK</sequence>
<comment type="caution">
    <text evidence="2">The sequence shown here is derived from an EMBL/GenBank/DDBJ whole genome shotgun (WGS) entry which is preliminary data.</text>
</comment>
<feature type="compositionally biased region" description="Polar residues" evidence="1">
    <location>
        <begin position="12"/>
        <end position="24"/>
    </location>
</feature>
<feature type="compositionally biased region" description="Low complexity" evidence="1">
    <location>
        <begin position="31"/>
        <end position="46"/>
    </location>
</feature>
<evidence type="ECO:0000256" key="1">
    <source>
        <dbReference type="SAM" id="MobiDB-lite"/>
    </source>
</evidence>
<evidence type="ECO:0000313" key="3">
    <source>
        <dbReference type="Proteomes" id="UP001371456"/>
    </source>
</evidence>
<dbReference type="EMBL" id="JBANQN010000010">
    <property type="protein sequence ID" value="KAK6777628.1"/>
    <property type="molecule type" value="Genomic_DNA"/>
</dbReference>
<dbReference type="Proteomes" id="UP001371456">
    <property type="component" value="Unassembled WGS sequence"/>
</dbReference>
<organism evidence="2 3">
    <name type="scientific">Solanum bulbocastanum</name>
    <name type="common">Wild potato</name>
    <dbReference type="NCBI Taxonomy" id="147425"/>
    <lineage>
        <taxon>Eukaryota</taxon>
        <taxon>Viridiplantae</taxon>
        <taxon>Streptophyta</taxon>
        <taxon>Embryophyta</taxon>
        <taxon>Tracheophyta</taxon>
        <taxon>Spermatophyta</taxon>
        <taxon>Magnoliopsida</taxon>
        <taxon>eudicotyledons</taxon>
        <taxon>Gunneridae</taxon>
        <taxon>Pentapetalae</taxon>
        <taxon>asterids</taxon>
        <taxon>lamiids</taxon>
        <taxon>Solanales</taxon>
        <taxon>Solanaceae</taxon>
        <taxon>Solanoideae</taxon>
        <taxon>Solaneae</taxon>
        <taxon>Solanum</taxon>
    </lineage>
</organism>
<name>A0AAN8Y5I6_SOLBU</name>
<dbReference type="AlphaFoldDB" id="A0AAN8Y5I6"/>
<reference evidence="2 3" key="1">
    <citation type="submission" date="2024-02" db="EMBL/GenBank/DDBJ databases">
        <title>de novo genome assembly of Solanum bulbocastanum strain 11H21.</title>
        <authorList>
            <person name="Hosaka A.J."/>
        </authorList>
    </citation>
    <scope>NUCLEOTIDE SEQUENCE [LARGE SCALE GENOMIC DNA]</scope>
    <source>
        <tissue evidence="2">Young leaves</tissue>
    </source>
</reference>
<gene>
    <name evidence="2" type="ORF">RDI58_024346</name>
</gene>
<feature type="region of interest" description="Disordered" evidence="1">
    <location>
        <begin position="1"/>
        <end position="46"/>
    </location>
</feature>